<proteinExistence type="predicted"/>
<evidence type="ECO:0000256" key="7">
    <source>
        <dbReference type="ARBA" id="ARBA00023180"/>
    </source>
</evidence>
<reference evidence="13" key="1">
    <citation type="journal article" date="2023" name="Commun. Biol.">
        <title>Genome analysis of Parmales, the sister group of diatoms, reveals the evolutionary specialization of diatoms from phago-mixotrophs to photoautotrophs.</title>
        <authorList>
            <person name="Ban H."/>
            <person name="Sato S."/>
            <person name="Yoshikawa S."/>
            <person name="Yamada K."/>
            <person name="Nakamura Y."/>
            <person name="Ichinomiya M."/>
            <person name="Sato N."/>
            <person name="Blanc-Mathieu R."/>
            <person name="Endo H."/>
            <person name="Kuwata A."/>
            <person name="Ogata H."/>
        </authorList>
    </citation>
    <scope>NUCLEOTIDE SEQUENCE [LARGE SCALE GENOMIC DNA]</scope>
</reference>
<feature type="transmembrane region" description="Helical" evidence="9">
    <location>
        <begin position="1209"/>
        <end position="1231"/>
    </location>
</feature>
<protein>
    <recommendedName>
        <fullName evidence="11">G-protein coupled receptors family 3 profile domain-containing protein</fullName>
    </recommendedName>
</protein>
<keyword evidence="7" id="KW-0325">Glycoprotein</keyword>
<keyword evidence="13" id="KW-1185">Reference proteome</keyword>
<dbReference type="CDD" id="cd15047">
    <property type="entry name" value="7tmC_GABA-B-like"/>
    <property type="match status" value="1"/>
</dbReference>
<keyword evidence="8" id="KW-0807">Transducer</keyword>
<feature type="transmembrane region" description="Helical" evidence="9">
    <location>
        <begin position="1161"/>
        <end position="1180"/>
    </location>
</feature>
<dbReference type="PANTHER" id="PTHR10519:SF20">
    <property type="entry name" value="G-PROTEIN COUPLED RECEPTOR 156-RELATED"/>
    <property type="match status" value="1"/>
</dbReference>
<evidence type="ECO:0000256" key="8">
    <source>
        <dbReference type="ARBA" id="ARBA00023224"/>
    </source>
</evidence>
<dbReference type="PROSITE" id="PS50259">
    <property type="entry name" value="G_PROTEIN_RECEP_F3_4"/>
    <property type="match status" value="1"/>
</dbReference>
<feature type="transmembrane region" description="Helical" evidence="9">
    <location>
        <begin position="1118"/>
        <end position="1140"/>
    </location>
</feature>
<feature type="transmembrane region" description="Helical" evidence="9">
    <location>
        <begin position="1243"/>
        <end position="1261"/>
    </location>
</feature>
<evidence type="ECO:0000256" key="1">
    <source>
        <dbReference type="ARBA" id="ARBA00004141"/>
    </source>
</evidence>
<evidence type="ECO:0000313" key="12">
    <source>
        <dbReference type="EMBL" id="GMI47717.1"/>
    </source>
</evidence>
<evidence type="ECO:0000313" key="13">
    <source>
        <dbReference type="Proteomes" id="UP001165065"/>
    </source>
</evidence>
<evidence type="ECO:0000256" key="10">
    <source>
        <dbReference type="SAM" id="SignalP"/>
    </source>
</evidence>
<evidence type="ECO:0000256" key="5">
    <source>
        <dbReference type="ARBA" id="ARBA00023136"/>
    </source>
</evidence>
<keyword evidence="2 9" id="KW-0812">Transmembrane</keyword>
<evidence type="ECO:0000256" key="6">
    <source>
        <dbReference type="ARBA" id="ARBA00023170"/>
    </source>
</evidence>
<organism evidence="12 13">
    <name type="scientific">Triparma columacea</name>
    <dbReference type="NCBI Taxonomy" id="722753"/>
    <lineage>
        <taxon>Eukaryota</taxon>
        <taxon>Sar</taxon>
        <taxon>Stramenopiles</taxon>
        <taxon>Ochrophyta</taxon>
        <taxon>Bolidophyceae</taxon>
        <taxon>Parmales</taxon>
        <taxon>Triparmaceae</taxon>
        <taxon>Triparma</taxon>
    </lineage>
</organism>
<dbReference type="EMBL" id="BRYA01000355">
    <property type="protein sequence ID" value="GMI47717.1"/>
    <property type="molecule type" value="Genomic_DNA"/>
</dbReference>
<dbReference type="PANTHER" id="PTHR10519">
    <property type="entry name" value="GABA-B RECEPTOR"/>
    <property type="match status" value="1"/>
</dbReference>
<feature type="chain" id="PRO_5040878995" description="G-protein coupled receptors family 3 profile domain-containing protein" evidence="10">
    <location>
        <begin position="21"/>
        <end position="1353"/>
    </location>
</feature>
<dbReference type="GO" id="GO:0004965">
    <property type="term" value="F:G protein-coupled GABA receptor activity"/>
    <property type="evidence" value="ECO:0007669"/>
    <property type="project" value="InterPro"/>
</dbReference>
<evidence type="ECO:0000256" key="4">
    <source>
        <dbReference type="ARBA" id="ARBA00023040"/>
    </source>
</evidence>
<feature type="transmembrane region" description="Helical" evidence="9">
    <location>
        <begin position="1085"/>
        <end position="1106"/>
    </location>
</feature>
<evidence type="ECO:0000256" key="2">
    <source>
        <dbReference type="ARBA" id="ARBA00022692"/>
    </source>
</evidence>
<keyword evidence="6" id="KW-0675">Receptor</keyword>
<feature type="transmembrane region" description="Helical" evidence="9">
    <location>
        <begin position="1273"/>
        <end position="1292"/>
    </location>
</feature>
<keyword evidence="4" id="KW-0297">G-protein coupled receptor</keyword>
<dbReference type="OrthoDB" id="193445at2759"/>
<dbReference type="InterPro" id="IPR017978">
    <property type="entry name" value="GPCR_3_C"/>
</dbReference>
<dbReference type="Gene3D" id="2.60.120.200">
    <property type="match status" value="1"/>
</dbReference>
<name>A0A9W7GPM0_9STRA</name>
<comment type="caution">
    <text evidence="12">The sequence shown here is derived from an EMBL/GenBank/DDBJ whole genome shotgun (WGS) entry which is preliminary data.</text>
</comment>
<sequence length="1353" mass="145716">MQQLIAATFAFLAALKGTESATIVAGSPSGYAMRIQGQGDIAVPATKFSAGTDGDYPEMFSSAAGTTGDSTWAMWIKAYHPLGGKRMFLLGEAETFLYSPHLDFKTGFNSAEGDDPLTPLAAKEVTFESFIQELGTPSGTTGLTYDDFFDTWHHIAITTEAGADGKKQNVTHYVDGVLASTDRMSQHVDFKSLPGFAVGQYAGFGKVYPDLSIVNDHFNGLMDEIAIYKKVLTAAEILAVMSTHHDTTDADLVMYWNFDDYSDFTSGSVTNLAGNSEWDLNLGNAYGETYHLSQATSSSCRSDPAKPHHYCEAMTKPQFVRSDIPNFTGGASSYVDVACYAVADGADHVCTLAGAEVGNSAAVLVFALGSGPSEGSVSITGNTATFTAPSSTSSASVTFTYSVTVGSDTDTGTATIFYVSAPTVKDISVQPYEDKSAEIILVSYDPLGLLNTFEITALPAGGKTYALDGSGNVVSEITAVPTVVNTNRLKFSPDKDDVSDRTLKYKAKNAFLTSSEATASISMTVHPDKPEPTADESADATTALLEIDLGTVVTDPDSNFYTVIVDNLPIKGKLYLENDATTSEVEQFDPFFVPSMESQYVESVLELSNAYRTGSGGWSGVAIVGPPDAPLAYGDSKYALCFADKAAQGGDVAATSPRCGVSISTGLDPTGNLDDKFDPDGITYGGHHFGDDSFANDEDCNLSLPGCAVTATDSEIPTECWDSNARFLADGYSQYFTVKFASQVYMKSLKFGINRGAGSITDIEAYDRATGTWQTVFKTAITNEIADFDKLTNQYNTFIPYPLCEPAFKTDIIKVKVDTITVGDWNEFDYIELTGSQTQSPGVISSKKVYYEAGSDTSCVDNFYFSATDCGGQASRTSSKVRYNVKPQGAAATLPSCATPVKKDISALVTTFAPSEFAPEYLVSDYNFSAITDPFNTWSYDSAAKEFTFDWTGTDSDKTTYNVDFNVMSWDGSANVIESIQSVAFEILPKYVYMTEDIQWAASKCNSNNKVDIIYSLDADKTLAGALGGKSQPDDSEVDCADVPADSAAGILVVIIAVAGCIVCALFVVFMIIKKTHPVIKSSQPLFCIVYGVGCSVICIQMIFYTGEATDFSCGMRYWFFNLVFTLSFGALFAKTWRVWRVFSNTHLKKIRLTNMDTLRVMFLLLFVEIVCLALGQISAPFKPTDEEFEFEVGRFITRTVCKSDTSEWALLTMAYKVVLVLIGCYLSWTTRNVDSAFAESKYIMLAIYQVAIYGLVAAIVNGSGSSVEMTLLVQTFCCVFGAIFCVASVLVPKILLIQSGQYDDGFKSGSQGTSLNTGGGAGAGNAEEIERLEVEIERLKGIIEDNGLKDDA</sequence>
<dbReference type="SUPFAM" id="SSF49899">
    <property type="entry name" value="Concanavalin A-like lectins/glucanases"/>
    <property type="match status" value="1"/>
</dbReference>
<dbReference type="InterPro" id="IPR002455">
    <property type="entry name" value="GPCR3_GABA-B"/>
</dbReference>
<feature type="domain" description="G-protein coupled receptors family 3 profile" evidence="11">
    <location>
        <begin position="1049"/>
        <end position="1298"/>
    </location>
</feature>
<evidence type="ECO:0000256" key="9">
    <source>
        <dbReference type="SAM" id="Phobius"/>
    </source>
</evidence>
<feature type="signal peptide" evidence="10">
    <location>
        <begin position="1"/>
        <end position="20"/>
    </location>
</feature>
<feature type="transmembrane region" description="Helical" evidence="9">
    <location>
        <begin position="1048"/>
        <end position="1073"/>
    </location>
</feature>
<dbReference type="Pfam" id="PF00003">
    <property type="entry name" value="7tm_3"/>
    <property type="match status" value="1"/>
</dbReference>
<keyword evidence="10" id="KW-0732">Signal</keyword>
<dbReference type="GO" id="GO:0038039">
    <property type="term" value="C:G protein-coupled receptor heterodimeric complex"/>
    <property type="evidence" value="ECO:0007669"/>
    <property type="project" value="TreeGrafter"/>
</dbReference>
<gene>
    <name evidence="12" type="ORF">TrCOL_g6427</name>
</gene>
<keyword evidence="3 9" id="KW-1133">Transmembrane helix</keyword>
<evidence type="ECO:0000256" key="3">
    <source>
        <dbReference type="ARBA" id="ARBA00022989"/>
    </source>
</evidence>
<comment type="subcellular location">
    <subcellularLocation>
        <location evidence="1">Membrane</location>
        <topology evidence="1">Multi-pass membrane protein</topology>
    </subcellularLocation>
</comment>
<dbReference type="InterPro" id="IPR013320">
    <property type="entry name" value="ConA-like_dom_sf"/>
</dbReference>
<accession>A0A9W7GPM0</accession>
<evidence type="ECO:0000259" key="11">
    <source>
        <dbReference type="PROSITE" id="PS50259"/>
    </source>
</evidence>
<dbReference type="Proteomes" id="UP001165065">
    <property type="component" value="Unassembled WGS sequence"/>
</dbReference>
<keyword evidence="5 9" id="KW-0472">Membrane</keyword>
<dbReference type="Pfam" id="PF13385">
    <property type="entry name" value="Laminin_G_3"/>
    <property type="match status" value="1"/>
</dbReference>
<dbReference type="GO" id="GO:0007214">
    <property type="term" value="P:gamma-aminobutyric acid signaling pathway"/>
    <property type="evidence" value="ECO:0007669"/>
    <property type="project" value="TreeGrafter"/>
</dbReference>